<keyword evidence="1" id="KW-0812">Transmembrane</keyword>
<name>A0A5M6IRP9_9PROT</name>
<dbReference type="AlphaFoldDB" id="A0A5M6IRP9"/>
<sequence>MSGDAPPHHCGNHLEDGPPADLSHAGAVIDKAIEYMVGQNIGSLAIASALLGGALGMLARSLGDEAIIRVLDNAIASVRAGELHHLDGSGRA</sequence>
<gene>
    <name evidence="2" type="ORF">F1189_20475</name>
</gene>
<feature type="transmembrane region" description="Helical" evidence="1">
    <location>
        <begin position="41"/>
        <end position="59"/>
    </location>
</feature>
<keyword evidence="1" id="KW-1133">Transmembrane helix</keyword>
<organism evidence="2 3">
    <name type="scientific">Rhodovastum atsumiense</name>
    <dbReference type="NCBI Taxonomy" id="504468"/>
    <lineage>
        <taxon>Bacteria</taxon>
        <taxon>Pseudomonadati</taxon>
        <taxon>Pseudomonadota</taxon>
        <taxon>Alphaproteobacteria</taxon>
        <taxon>Acetobacterales</taxon>
        <taxon>Acetobacteraceae</taxon>
        <taxon>Rhodovastum</taxon>
    </lineage>
</organism>
<reference evidence="2 3" key="1">
    <citation type="submission" date="2019-09" db="EMBL/GenBank/DDBJ databases">
        <title>Genome sequence of Rhodovastum atsumiense, a diverse member of the Acetobacteraceae family of non-sulfur purple photosynthetic bacteria.</title>
        <authorList>
            <person name="Meyer T."/>
            <person name="Kyndt J."/>
        </authorList>
    </citation>
    <scope>NUCLEOTIDE SEQUENCE [LARGE SCALE GENOMIC DNA]</scope>
    <source>
        <strain evidence="2 3">DSM 21279</strain>
    </source>
</reference>
<dbReference type="RefSeq" id="WP_150042750.1">
    <property type="nucleotide sequence ID" value="NZ_OW485601.1"/>
</dbReference>
<proteinExistence type="predicted"/>
<dbReference type="Proteomes" id="UP000325255">
    <property type="component" value="Unassembled WGS sequence"/>
</dbReference>
<dbReference type="EMBL" id="VWPK01000036">
    <property type="protein sequence ID" value="KAA5610248.1"/>
    <property type="molecule type" value="Genomic_DNA"/>
</dbReference>
<evidence type="ECO:0000256" key="1">
    <source>
        <dbReference type="SAM" id="Phobius"/>
    </source>
</evidence>
<keyword evidence="3" id="KW-1185">Reference proteome</keyword>
<accession>A0A5M6IRP9</accession>
<evidence type="ECO:0000313" key="2">
    <source>
        <dbReference type="EMBL" id="KAA5610248.1"/>
    </source>
</evidence>
<keyword evidence="1" id="KW-0472">Membrane</keyword>
<comment type="caution">
    <text evidence="2">The sequence shown here is derived from an EMBL/GenBank/DDBJ whole genome shotgun (WGS) entry which is preliminary data.</text>
</comment>
<dbReference type="OrthoDB" id="7277340at2"/>
<protein>
    <submittedName>
        <fullName evidence="2">Uncharacterized protein</fullName>
    </submittedName>
</protein>
<evidence type="ECO:0000313" key="3">
    <source>
        <dbReference type="Proteomes" id="UP000325255"/>
    </source>
</evidence>